<dbReference type="PROSITE" id="PS00028">
    <property type="entry name" value="ZINC_FINGER_C2H2_1"/>
    <property type="match status" value="4"/>
</dbReference>
<protein>
    <submittedName>
        <fullName evidence="10">Similar to homeobox and C2H2 transcription factor, putative [Talaromyces stipitatus ATCC 10500] acc. no. XP_002479223</fullName>
    </submittedName>
</protein>
<keyword evidence="5" id="KW-0862">Zinc</keyword>
<dbReference type="InterPro" id="IPR013087">
    <property type="entry name" value="Znf_C2H2_type"/>
</dbReference>
<dbReference type="InterPro" id="IPR050888">
    <property type="entry name" value="ZnF_C2H2-type_TF"/>
</dbReference>
<dbReference type="Gene3D" id="3.30.160.60">
    <property type="entry name" value="Classic Zinc Finger"/>
    <property type="match status" value="1"/>
</dbReference>
<reference evidence="10 11" key="1">
    <citation type="journal article" date="2013" name="PLoS Genet.">
        <title>The genome and development-dependent transcriptomes of Pyronema confluens: a window into fungal evolution.</title>
        <authorList>
            <person name="Traeger S."/>
            <person name="Altegoer F."/>
            <person name="Freitag M."/>
            <person name="Gabaldon T."/>
            <person name="Kempken F."/>
            <person name="Kumar A."/>
            <person name="Marcet-Houben M."/>
            <person name="Poggeler S."/>
            <person name="Stajich J.E."/>
            <person name="Nowrousian M."/>
        </authorList>
    </citation>
    <scope>NUCLEOTIDE SEQUENCE [LARGE SCALE GENOMIC DNA]</scope>
    <source>
        <strain evidence="11">CBS 100304</strain>
        <tissue evidence="10">Vegetative mycelium</tissue>
    </source>
</reference>
<dbReference type="Proteomes" id="UP000018144">
    <property type="component" value="Unassembled WGS sequence"/>
</dbReference>
<dbReference type="EMBL" id="HF935652">
    <property type="protein sequence ID" value="CCX31827.1"/>
    <property type="molecule type" value="Genomic_DNA"/>
</dbReference>
<evidence type="ECO:0000259" key="9">
    <source>
        <dbReference type="PROSITE" id="PS50157"/>
    </source>
</evidence>
<evidence type="ECO:0000256" key="3">
    <source>
        <dbReference type="ARBA" id="ARBA00022737"/>
    </source>
</evidence>
<organism evidence="10 11">
    <name type="scientific">Pyronema omphalodes (strain CBS 100304)</name>
    <name type="common">Pyronema confluens</name>
    <dbReference type="NCBI Taxonomy" id="1076935"/>
    <lineage>
        <taxon>Eukaryota</taxon>
        <taxon>Fungi</taxon>
        <taxon>Dikarya</taxon>
        <taxon>Ascomycota</taxon>
        <taxon>Pezizomycotina</taxon>
        <taxon>Pezizomycetes</taxon>
        <taxon>Pezizales</taxon>
        <taxon>Pyronemataceae</taxon>
        <taxon>Pyronema</taxon>
    </lineage>
</organism>
<feature type="region of interest" description="Disordered" evidence="8">
    <location>
        <begin position="136"/>
        <end position="160"/>
    </location>
</feature>
<evidence type="ECO:0000256" key="2">
    <source>
        <dbReference type="ARBA" id="ARBA00022723"/>
    </source>
</evidence>
<feature type="region of interest" description="Disordered" evidence="8">
    <location>
        <begin position="183"/>
        <end position="242"/>
    </location>
</feature>
<dbReference type="eggNOG" id="KOG0773">
    <property type="taxonomic scope" value="Eukaryota"/>
</dbReference>
<evidence type="ECO:0000256" key="4">
    <source>
        <dbReference type="ARBA" id="ARBA00022771"/>
    </source>
</evidence>
<evidence type="ECO:0000256" key="5">
    <source>
        <dbReference type="ARBA" id="ARBA00022833"/>
    </source>
</evidence>
<evidence type="ECO:0000256" key="1">
    <source>
        <dbReference type="ARBA" id="ARBA00004123"/>
    </source>
</evidence>
<dbReference type="PANTHER" id="PTHR24406">
    <property type="entry name" value="TRANSCRIPTIONAL REPRESSOR CTCFL-RELATED"/>
    <property type="match status" value="1"/>
</dbReference>
<dbReference type="SMART" id="SM00355">
    <property type="entry name" value="ZnF_C2H2"/>
    <property type="match status" value="5"/>
</dbReference>
<dbReference type="PROSITE" id="PS50157">
    <property type="entry name" value="ZINC_FINGER_C2H2_2"/>
    <property type="match status" value="1"/>
</dbReference>
<evidence type="ECO:0000256" key="6">
    <source>
        <dbReference type="ARBA" id="ARBA00023242"/>
    </source>
</evidence>
<feature type="compositionally biased region" description="Low complexity" evidence="8">
    <location>
        <begin position="213"/>
        <end position="240"/>
    </location>
</feature>
<gene>
    <name evidence="10" type="ORF">PCON_11471</name>
</gene>
<sequence length="639" mass="72830">MDPTELITKLSELNYPDGSQIDSEIHPDTRVQYEVALETLVDPMLRWIYGPDDHYTPNSGAVRFGYCIDPSLLTRNSVLPAMNDNSEIRTSYSGETRSWIKPVVPVAANVPEIIISNVEEDTFDYILISTVEEEHSLSTRNQRIPLPNKRSPRSTHIVPDTTATATATVTAASFLQPRFEGSSSFLSVPTDDRGRGRTPPASTPNNKRRRNSRSSSRSSRRSLNSGTSSRSSRSRASVVSIERRRKKNLRLETERTRTSGIFQCTFCYATFPGKGNWIRHEKTVHVLTEKWYCAPDGPIDRETRKCFYCHLSLCLCEKPYYSACKKAFSRKCGLLQHLKSAHKALYTSKTLPKSWRRPEPEPEHLRCGFCDKTFSSWADRNEHVAQHFLNGSKMDQWRGDWGLSLEGTRRVTGATLPRDRYNRQKTSPQNEEPEQPRSENAYRYQCTFCLNFFPTANLWSCHEYQNHFAPRNCRPKRTKCGFCPTTFKSWKERERHLARHFGNGKTMSQWEGDWGLTTASMGRLSNATAPQERILLTRSPLNTPLSSGDKHAGITDPVICDIKELQKLWDEKEKTYEEAKVNCVVCFQPLTETYVLVPGAYKVTEEYKKLKSKVLSMVHAGLIRVEVVGNVPGSVGFQT</sequence>
<keyword evidence="3" id="KW-0677">Repeat</keyword>
<keyword evidence="4 7" id="KW-0863">Zinc-finger</keyword>
<evidence type="ECO:0000313" key="10">
    <source>
        <dbReference type="EMBL" id="CCX31827.1"/>
    </source>
</evidence>
<keyword evidence="6" id="KW-0539">Nucleus</keyword>
<keyword evidence="10" id="KW-0371">Homeobox</keyword>
<feature type="region of interest" description="Disordered" evidence="8">
    <location>
        <begin position="414"/>
        <end position="438"/>
    </location>
</feature>
<proteinExistence type="predicted"/>
<dbReference type="GO" id="GO:0003677">
    <property type="term" value="F:DNA binding"/>
    <property type="evidence" value="ECO:0007669"/>
    <property type="project" value="UniProtKB-KW"/>
</dbReference>
<dbReference type="GO" id="GO:0005634">
    <property type="term" value="C:nucleus"/>
    <property type="evidence" value="ECO:0007669"/>
    <property type="project" value="UniProtKB-SubCell"/>
</dbReference>
<name>U4LJV9_PYROM</name>
<dbReference type="GO" id="GO:0008270">
    <property type="term" value="F:zinc ion binding"/>
    <property type="evidence" value="ECO:0007669"/>
    <property type="project" value="UniProtKB-KW"/>
</dbReference>
<evidence type="ECO:0000256" key="7">
    <source>
        <dbReference type="PROSITE-ProRule" id="PRU00042"/>
    </source>
</evidence>
<keyword evidence="11" id="KW-1185">Reference proteome</keyword>
<dbReference type="STRING" id="1076935.U4LJV9"/>
<feature type="domain" description="C2H2-type" evidence="9">
    <location>
        <begin position="262"/>
        <end position="290"/>
    </location>
</feature>
<keyword evidence="2" id="KW-0479">Metal-binding</keyword>
<dbReference type="OrthoDB" id="10056939at2759"/>
<comment type="subcellular location">
    <subcellularLocation>
        <location evidence="1">Nucleus</location>
    </subcellularLocation>
</comment>
<accession>U4LJV9</accession>
<evidence type="ECO:0000256" key="8">
    <source>
        <dbReference type="SAM" id="MobiDB-lite"/>
    </source>
</evidence>
<dbReference type="AlphaFoldDB" id="U4LJV9"/>
<evidence type="ECO:0000313" key="11">
    <source>
        <dbReference type="Proteomes" id="UP000018144"/>
    </source>
</evidence>
<keyword evidence="10" id="KW-0238">DNA-binding</keyword>